<proteinExistence type="predicted"/>
<reference evidence="1 2" key="1">
    <citation type="submission" date="2015-04" db="EMBL/GenBank/DDBJ databases">
        <title>Complete genome of flavobacterium.</title>
        <authorList>
            <person name="Kwon Y.M."/>
            <person name="Kim S.-J."/>
        </authorList>
    </citation>
    <scope>NUCLEOTIDE SEQUENCE [LARGE SCALE GENOMIC DNA]</scope>
    <source>
        <strain evidence="1 2">DK169</strain>
    </source>
</reference>
<dbReference type="AlphaFoldDB" id="A0A0Q1CKH8"/>
<accession>A0A0Q1CKH8</accession>
<keyword evidence="2" id="KW-1185">Reference proteome</keyword>
<evidence type="ECO:0000313" key="2">
    <source>
        <dbReference type="Proteomes" id="UP000050827"/>
    </source>
</evidence>
<organism evidence="1 2">
    <name type="scientific">Flagellimonas eckloniae</name>
    <dbReference type="NCBI Taxonomy" id="346185"/>
    <lineage>
        <taxon>Bacteria</taxon>
        <taxon>Pseudomonadati</taxon>
        <taxon>Bacteroidota</taxon>
        <taxon>Flavobacteriia</taxon>
        <taxon>Flavobacteriales</taxon>
        <taxon>Flavobacteriaceae</taxon>
        <taxon>Flagellimonas</taxon>
    </lineage>
</organism>
<sequence>MGIGGQNDENIMEIFQLDDTQKEKMMNWSAELKIRNGILKDQAKYLLKKHEQSPPEDLMVMSYKYRILLDSMRQNLKILDTKLLSIFNNRQYNLYMELCSGISMQPIHINRSFDEK</sequence>
<dbReference type="EMBL" id="LCTZ01000002">
    <property type="protein sequence ID" value="KQC31517.1"/>
    <property type="molecule type" value="Genomic_DNA"/>
</dbReference>
<gene>
    <name evidence="1" type="ORF">AAY42_17780</name>
</gene>
<dbReference type="Proteomes" id="UP000050827">
    <property type="component" value="Unassembled WGS sequence"/>
</dbReference>
<dbReference type="STRING" id="346185.AAY42_17780"/>
<comment type="caution">
    <text evidence="1">The sequence shown here is derived from an EMBL/GenBank/DDBJ whole genome shotgun (WGS) entry which is preliminary data.</text>
</comment>
<name>A0A0Q1CKH8_9FLAO</name>
<protein>
    <submittedName>
        <fullName evidence="1">Uncharacterized protein</fullName>
    </submittedName>
</protein>
<evidence type="ECO:0000313" key="1">
    <source>
        <dbReference type="EMBL" id="KQC31517.1"/>
    </source>
</evidence>